<dbReference type="EMBL" id="PJKN01000002">
    <property type="protein sequence ID" value="PNC56973.1"/>
    <property type="molecule type" value="Genomic_DNA"/>
</dbReference>
<dbReference type="InterPro" id="IPR029058">
    <property type="entry name" value="AB_hydrolase_fold"/>
</dbReference>
<dbReference type="Proteomes" id="UP000235914">
    <property type="component" value="Unassembled WGS sequence"/>
</dbReference>
<keyword evidence="1" id="KW-0378">Hydrolase</keyword>
<protein>
    <recommendedName>
        <fullName evidence="2">Alpha/beta hydrolase fold-3 domain-containing protein</fullName>
    </recommendedName>
</protein>
<evidence type="ECO:0000313" key="3">
    <source>
        <dbReference type="EMBL" id="PNC56973.1"/>
    </source>
</evidence>
<feature type="domain" description="Alpha/beta hydrolase fold-3" evidence="2">
    <location>
        <begin position="118"/>
        <end position="316"/>
    </location>
</feature>
<name>A0AAP8NLU2_9BACT</name>
<evidence type="ECO:0000259" key="2">
    <source>
        <dbReference type="Pfam" id="PF07859"/>
    </source>
</evidence>
<sequence>MYCKPRPDRLSVWRLRGGELRKREKEGLRRSRPGRKWNGKSLHDYLDIKLARSATQLHHEAVLMELFTEADHLAEARYRKLLREQPGFVWRRFSDGEELMAYVFFPPGHRAEAAAPSVLFFHGGMWVGKSLGDFVPWALHLAQQGIAGIIPMFRTCGDYEVEPMDILEEGREAWAWVHGNAALLGLDPARITVAGSDAGGLMALHVALPDHSARWSLFRKKAPLPPGPAAVALFRGVCDLTAQSAFKLGGMMPPDQRDAVNPLRRVQRGLPPLFASHGGRDRLLPWRNSERLAELWRKKKNRSRFELLDVADHTFYHFNVNAAYFEQLLNSWSAFMVEQGIWEYNEGMDAGLLG</sequence>
<dbReference type="GO" id="GO:0016787">
    <property type="term" value="F:hydrolase activity"/>
    <property type="evidence" value="ECO:0007669"/>
    <property type="project" value="UniProtKB-KW"/>
</dbReference>
<dbReference type="Pfam" id="PF07859">
    <property type="entry name" value="Abhydrolase_3"/>
    <property type="match status" value="1"/>
</dbReference>
<gene>
    <name evidence="3" type="ORF">CXU09_05205</name>
</gene>
<dbReference type="PANTHER" id="PTHR48081">
    <property type="entry name" value="AB HYDROLASE SUPERFAMILY PROTEIN C4A8.06C"/>
    <property type="match status" value="1"/>
</dbReference>
<dbReference type="Gene3D" id="3.40.50.1820">
    <property type="entry name" value="alpha/beta hydrolase"/>
    <property type="match status" value="1"/>
</dbReference>
<proteinExistence type="predicted"/>
<reference evidence="3 4" key="1">
    <citation type="journal article" date="2017" name="BMC Genomics">
        <title>Genome sequencing of 39 Akkermansia muciniphila isolates reveals its population structure, genomic and functional diverisity, and global distribution in mammalian gut microbiotas.</title>
        <authorList>
            <person name="Guo X."/>
            <person name="Li S."/>
            <person name="Zhang J."/>
            <person name="Wu F."/>
            <person name="Li X."/>
            <person name="Wu D."/>
            <person name="Zhang M."/>
            <person name="Ou Z."/>
            <person name="Jie Z."/>
            <person name="Yan Q."/>
            <person name="Li P."/>
            <person name="Yi J."/>
            <person name="Peng Y."/>
        </authorList>
    </citation>
    <scope>NUCLEOTIDE SEQUENCE [LARGE SCALE GENOMIC DNA]</scope>
    <source>
        <strain evidence="3 4">GP43</strain>
    </source>
</reference>
<dbReference type="AlphaFoldDB" id="A0AAP8NLU2"/>
<evidence type="ECO:0000313" key="4">
    <source>
        <dbReference type="Proteomes" id="UP000235914"/>
    </source>
</evidence>
<comment type="caution">
    <text evidence="3">The sequence shown here is derived from an EMBL/GenBank/DDBJ whole genome shotgun (WGS) entry which is preliminary data.</text>
</comment>
<dbReference type="InterPro" id="IPR013094">
    <property type="entry name" value="AB_hydrolase_3"/>
</dbReference>
<dbReference type="InterPro" id="IPR050300">
    <property type="entry name" value="GDXG_lipolytic_enzyme"/>
</dbReference>
<dbReference type="SUPFAM" id="SSF53474">
    <property type="entry name" value="alpha/beta-Hydrolases"/>
    <property type="match status" value="1"/>
</dbReference>
<evidence type="ECO:0000256" key="1">
    <source>
        <dbReference type="ARBA" id="ARBA00022801"/>
    </source>
</evidence>
<accession>A0AAP8NLU2</accession>
<organism evidence="3 4">
    <name type="scientific">Akkermansia muciniphila</name>
    <dbReference type="NCBI Taxonomy" id="239935"/>
    <lineage>
        <taxon>Bacteria</taxon>
        <taxon>Pseudomonadati</taxon>
        <taxon>Verrucomicrobiota</taxon>
        <taxon>Verrucomicrobiia</taxon>
        <taxon>Verrucomicrobiales</taxon>
        <taxon>Akkermansiaceae</taxon>
        <taxon>Akkermansia</taxon>
    </lineage>
</organism>